<evidence type="ECO:0000313" key="2">
    <source>
        <dbReference type="Proteomes" id="UP000202420"/>
    </source>
</evidence>
<organism evidence="1 2">
    <name type="scientific">Chlorovirus heliozoae</name>
    <dbReference type="NCBI Taxonomy" id="322019"/>
    <lineage>
        <taxon>Viruses</taxon>
        <taxon>Varidnaviria</taxon>
        <taxon>Bamfordvirae</taxon>
        <taxon>Nucleocytoviricota</taxon>
        <taxon>Megaviricetes</taxon>
        <taxon>Algavirales</taxon>
        <taxon>Phycodnaviridae</taxon>
        <taxon>Chlorovirus</taxon>
    </lineage>
</organism>
<gene>
    <name evidence="1" type="primary">z634R</name>
    <name evidence="1" type="ORF">ATCV1_z634R</name>
</gene>
<reference evidence="1 2" key="1">
    <citation type="submission" date="2006-09" db="EMBL/GenBank/DDBJ databases">
        <title>Sequence and annotation of the 288-kb ATCV-1 virus that infects an endosymbiotic Chlorella strain of the heliozoon Acanthocystis turfacea.</title>
        <authorList>
            <person name="Fitzgerald L.A."/>
            <person name="Graves M.V."/>
            <person name="Li X."/>
            <person name="Pfitzner A.J.P."/>
            <person name="Hartigan J."/>
            <person name="Van Etten J.L."/>
        </authorList>
    </citation>
    <scope>NUCLEOTIDE SEQUENCE [LARGE SCALE GENOMIC DNA]</scope>
    <source>
        <strain evidence="1 2">ATCV-1</strain>
    </source>
</reference>
<proteinExistence type="predicted"/>
<keyword evidence="2" id="KW-1185">Reference proteome</keyword>
<dbReference type="RefSeq" id="YP_001427115.1">
    <property type="nucleotide sequence ID" value="NC_008724.1"/>
</dbReference>
<name>A7K9P4_9PHYC</name>
<dbReference type="GeneID" id="5470374"/>
<accession>A7K9P4</accession>
<dbReference type="EMBL" id="EF101928">
    <property type="protein sequence ID" value="ABT16768.1"/>
    <property type="molecule type" value="Genomic_DNA"/>
</dbReference>
<sequence>MTSENHMPICVCHSRTYLSQTRSYSNFVQLLRMSRTIARMRHWCHIDTLSWNWDSSRQTSMHSFSLWFLRS</sequence>
<evidence type="ECO:0000313" key="1">
    <source>
        <dbReference type="EMBL" id="ABT16768.1"/>
    </source>
</evidence>
<dbReference type="KEGG" id="vg:5470374"/>
<dbReference type="Proteomes" id="UP000202420">
    <property type="component" value="Segment"/>
</dbReference>
<protein>
    <submittedName>
        <fullName evidence="1">Uncharacterized protein z634R</fullName>
    </submittedName>
</protein>